<name>A0ACA9MY49_9GLOM</name>
<evidence type="ECO:0000313" key="1">
    <source>
        <dbReference type="EMBL" id="CAG8616867.1"/>
    </source>
</evidence>
<accession>A0ACA9MY49</accession>
<evidence type="ECO:0000313" key="2">
    <source>
        <dbReference type="Proteomes" id="UP000789702"/>
    </source>
</evidence>
<proteinExistence type="predicted"/>
<sequence length="250" mass="27362">MADLYFSPSSLCNTFIIAKHVSRPIKSANVKGPIGVLVPSFMCLEINKSENMTRLFNSMISQISYHMNKCYTANGVGLFRSCFHSSAVTQVKQLGIIGAGQMGIGIALVGAKVAQLPVKILDTNPKQIEKGLKLVDELISKDVSKNRITVEEGSFVKKRITTVTDISELSDVDFIIEAVSGNIDLKRKIFEDLDNVLNKESILATNTSSISITKIAAATKRPEKSQDVPGFIANRLLMPYINEAIIVLEQ</sequence>
<feature type="non-terminal residue" evidence="1">
    <location>
        <position position="250"/>
    </location>
</feature>
<comment type="caution">
    <text evidence="1">The sequence shown here is derived from an EMBL/GenBank/DDBJ whole genome shotgun (WGS) entry which is preliminary data.</text>
</comment>
<dbReference type="Proteomes" id="UP000789702">
    <property type="component" value="Unassembled WGS sequence"/>
</dbReference>
<keyword evidence="2" id="KW-1185">Reference proteome</keyword>
<reference evidence="1" key="1">
    <citation type="submission" date="2021-06" db="EMBL/GenBank/DDBJ databases">
        <authorList>
            <person name="Kallberg Y."/>
            <person name="Tangrot J."/>
            <person name="Rosling A."/>
        </authorList>
    </citation>
    <scope>NUCLEOTIDE SEQUENCE</scope>
    <source>
        <strain evidence="1">IL203A</strain>
    </source>
</reference>
<protein>
    <submittedName>
        <fullName evidence="1">13822_t:CDS:1</fullName>
    </submittedName>
</protein>
<gene>
    <name evidence="1" type="ORF">DHETER_LOCUS7858</name>
</gene>
<dbReference type="EMBL" id="CAJVPU010011688">
    <property type="protein sequence ID" value="CAG8616867.1"/>
    <property type="molecule type" value="Genomic_DNA"/>
</dbReference>
<organism evidence="1 2">
    <name type="scientific">Dentiscutata heterogama</name>
    <dbReference type="NCBI Taxonomy" id="1316150"/>
    <lineage>
        <taxon>Eukaryota</taxon>
        <taxon>Fungi</taxon>
        <taxon>Fungi incertae sedis</taxon>
        <taxon>Mucoromycota</taxon>
        <taxon>Glomeromycotina</taxon>
        <taxon>Glomeromycetes</taxon>
        <taxon>Diversisporales</taxon>
        <taxon>Gigasporaceae</taxon>
        <taxon>Dentiscutata</taxon>
    </lineage>
</organism>